<dbReference type="EMBL" id="JBGBPQ010000025">
    <property type="protein sequence ID" value="KAL1499326.1"/>
    <property type="molecule type" value="Genomic_DNA"/>
</dbReference>
<comment type="caution">
    <text evidence="1">The sequence shown here is derived from an EMBL/GenBank/DDBJ whole genome shotgun (WGS) entry which is preliminary data.</text>
</comment>
<evidence type="ECO:0008006" key="3">
    <source>
        <dbReference type="Google" id="ProtNLM"/>
    </source>
</evidence>
<reference evidence="1 2" key="1">
    <citation type="journal article" date="2024" name="Science">
        <title>Giant polyketide synthase enzymes in the biosynthesis of giant marine polyether toxins.</title>
        <authorList>
            <person name="Fallon T.R."/>
            <person name="Shende V.V."/>
            <person name="Wierzbicki I.H."/>
            <person name="Pendleton A.L."/>
            <person name="Watervoot N.F."/>
            <person name="Auber R.P."/>
            <person name="Gonzalez D.J."/>
            <person name="Wisecaver J.H."/>
            <person name="Moore B.S."/>
        </authorList>
    </citation>
    <scope>NUCLEOTIDE SEQUENCE [LARGE SCALE GENOMIC DNA]</scope>
    <source>
        <strain evidence="1 2">12B1</strain>
    </source>
</reference>
<evidence type="ECO:0000313" key="1">
    <source>
        <dbReference type="EMBL" id="KAL1499326.1"/>
    </source>
</evidence>
<evidence type="ECO:0000313" key="2">
    <source>
        <dbReference type="Proteomes" id="UP001515480"/>
    </source>
</evidence>
<name>A0AB34IIC4_PRYPA</name>
<sequence>MWAAAVLLSAPLLVCYFLTHPSVFAVLTGGLLCRDGALLPRRLSEAAPPPSPHSSGAHLPHLRDLIFGVVAFHRSTRSRAPYHEGVRRWVLSVRQHTPAASSELVLFTGRGEDSLAADRRMARWLAAAHATLVEEDYDDDASTVAHGNPKRFVWCVMRNRWFAIARYLTPRAALYRYVLMSDTRDALLQAPPFAWRLDGAVAFSGEGSGKVRTLRQSKKGLPRTLMCARGASKAERRALLDTEPLNAGVTIGDATAFLNFSLAMTRVIRRVTTEECVQVKDCTDQGLYNLLVYVYWRDELPYTRKLVLPMEKAFSYTLGHKQPCCTVDAAGRVLNDAGHAPPVVHQYAKGIAGRVLPRTRFWEKITANTWRSSERLLLGQLST</sequence>
<gene>
    <name evidence="1" type="ORF">AB1Y20_011534</name>
</gene>
<proteinExistence type="predicted"/>
<accession>A0AB34IIC4</accession>
<organism evidence="1 2">
    <name type="scientific">Prymnesium parvum</name>
    <name type="common">Toxic golden alga</name>
    <dbReference type="NCBI Taxonomy" id="97485"/>
    <lineage>
        <taxon>Eukaryota</taxon>
        <taxon>Haptista</taxon>
        <taxon>Haptophyta</taxon>
        <taxon>Prymnesiophyceae</taxon>
        <taxon>Prymnesiales</taxon>
        <taxon>Prymnesiaceae</taxon>
        <taxon>Prymnesium</taxon>
    </lineage>
</organism>
<keyword evidence="2" id="KW-1185">Reference proteome</keyword>
<protein>
    <recommendedName>
        <fullName evidence="3">Hexosyltransferase</fullName>
    </recommendedName>
</protein>
<dbReference type="AlphaFoldDB" id="A0AB34IIC4"/>
<dbReference type="Proteomes" id="UP001515480">
    <property type="component" value="Unassembled WGS sequence"/>
</dbReference>